<keyword evidence="2" id="KW-1185">Reference proteome</keyword>
<dbReference type="eggNOG" id="ENOG5030TMN">
    <property type="taxonomic scope" value="Bacteria"/>
</dbReference>
<dbReference type="Proteomes" id="UP000011682">
    <property type="component" value="Unassembled WGS sequence"/>
</dbReference>
<organism evidence="1 2">
    <name type="scientific">Cystobacter fuscus (strain ATCC 25194 / DSM 2262 / NBRC 100088 / M29)</name>
    <dbReference type="NCBI Taxonomy" id="1242864"/>
    <lineage>
        <taxon>Bacteria</taxon>
        <taxon>Pseudomonadati</taxon>
        <taxon>Myxococcota</taxon>
        <taxon>Myxococcia</taxon>
        <taxon>Myxococcales</taxon>
        <taxon>Cystobacterineae</taxon>
        <taxon>Archangiaceae</taxon>
        <taxon>Cystobacter</taxon>
    </lineage>
</organism>
<sequence length="181" mass="19577">MGGTLPTLRPGESTVVEAAGKLFREDANHILTLGFHDGDQSLLEPEPEPWYWLRILSPRANPRALVISESLVDPTSSKREGYTASLVQISLKNVSRIVLEAGTPISVIHGSSGSAGGYWGPDDEIDPNNPGNPYASFFRELVYRGRLEKPLSPGEVIQLEVEVNVPMGVTAIQQMTVAVGN</sequence>
<protein>
    <submittedName>
        <fullName evidence="1">Uncharacterized protein</fullName>
    </submittedName>
</protein>
<proteinExistence type="predicted"/>
<dbReference type="EMBL" id="ANAH02000009">
    <property type="protein sequence ID" value="EPX61519.1"/>
    <property type="molecule type" value="Genomic_DNA"/>
</dbReference>
<accession>S9QJR0</accession>
<gene>
    <name evidence="1" type="ORF">D187_010138</name>
</gene>
<reference evidence="1" key="1">
    <citation type="submission" date="2013-05" db="EMBL/GenBank/DDBJ databases">
        <title>Genome assembly of Cystobacter fuscus DSM 2262.</title>
        <authorList>
            <person name="Sharma G."/>
            <person name="Khatri I."/>
            <person name="Kaur C."/>
            <person name="Mayilraj S."/>
            <person name="Subramanian S."/>
        </authorList>
    </citation>
    <scope>NUCLEOTIDE SEQUENCE [LARGE SCALE GENOMIC DNA]</scope>
    <source>
        <strain evidence="1">DSM 2262</strain>
    </source>
</reference>
<evidence type="ECO:0000313" key="1">
    <source>
        <dbReference type="EMBL" id="EPX61519.1"/>
    </source>
</evidence>
<name>S9QJR0_CYSF2</name>
<comment type="caution">
    <text evidence="1">The sequence shown here is derived from an EMBL/GenBank/DDBJ whole genome shotgun (WGS) entry which is preliminary data.</text>
</comment>
<dbReference type="AlphaFoldDB" id="S9QJR0"/>
<evidence type="ECO:0000313" key="2">
    <source>
        <dbReference type="Proteomes" id="UP000011682"/>
    </source>
</evidence>